<evidence type="ECO:0000259" key="12">
    <source>
        <dbReference type="PROSITE" id="PS50110"/>
    </source>
</evidence>
<organism evidence="15 16">
    <name type="scientific">Desulfotignum balticum</name>
    <dbReference type="NCBI Taxonomy" id="115781"/>
    <lineage>
        <taxon>Bacteria</taxon>
        <taxon>Pseudomonadati</taxon>
        <taxon>Thermodesulfobacteriota</taxon>
        <taxon>Desulfobacteria</taxon>
        <taxon>Desulfobacterales</taxon>
        <taxon>Desulfobacteraceae</taxon>
        <taxon>Desulfotignum</taxon>
    </lineage>
</organism>
<dbReference type="SMART" id="SM00086">
    <property type="entry name" value="PAC"/>
    <property type="match status" value="3"/>
</dbReference>
<feature type="domain" description="PAS" evidence="13">
    <location>
        <begin position="45"/>
        <end position="99"/>
    </location>
</feature>
<evidence type="ECO:0000313" key="16">
    <source>
        <dbReference type="Proteomes" id="UP000706172"/>
    </source>
</evidence>
<feature type="domain" description="Histidine kinase" evidence="11">
    <location>
        <begin position="424"/>
        <end position="647"/>
    </location>
</feature>
<dbReference type="AlphaFoldDB" id="A0A931CU01"/>
<dbReference type="GO" id="GO:0005524">
    <property type="term" value="F:ATP binding"/>
    <property type="evidence" value="ECO:0007669"/>
    <property type="project" value="UniProtKB-KW"/>
</dbReference>
<evidence type="ECO:0000256" key="4">
    <source>
        <dbReference type="ARBA" id="ARBA00022679"/>
    </source>
</evidence>
<keyword evidence="4" id="KW-0808">Transferase</keyword>
<dbReference type="Proteomes" id="UP000706172">
    <property type="component" value="Unassembled WGS sequence"/>
</dbReference>
<dbReference type="SUPFAM" id="SSF47384">
    <property type="entry name" value="Homodimeric domain of signal transducing histidine kinase"/>
    <property type="match status" value="1"/>
</dbReference>
<keyword evidence="8" id="KW-0902">Two-component regulatory system</keyword>
<evidence type="ECO:0000256" key="2">
    <source>
        <dbReference type="ARBA" id="ARBA00012438"/>
    </source>
</evidence>
<evidence type="ECO:0000259" key="11">
    <source>
        <dbReference type="PROSITE" id="PS50109"/>
    </source>
</evidence>
<feature type="domain" description="PAC" evidence="14">
    <location>
        <begin position="103"/>
        <end position="153"/>
    </location>
</feature>
<dbReference type="Gene3D" id="3.30.565.10">
    <property type="entry name" value="Histidine kinase-like ATPase, C-terminal domain"/>
    <property type="match status" value="1"/>
</dbReference>
<dbReference type="InterPro" id="IPR036097">
    <property type="entry name" value="HisK_dim/P_sf"/>
</dbReference>
<dbReference type="Gene3D" id="1.10.287.130">
    <property type="match status" value="1"/>
</dbReference>
<feature type="domain" description="PAS" evidence="13">
    <location>
        <begin position="154"/>
        <end position="226"/>
    </location>
</feature>
<comment type="catalytic activity">
    <reaction evidence="1">
        <text>ATP + protein L-histidine = ADP + protein N-phospho-L-histidine.</text>
        <dbReference type="EC" id="2.7.13.3"/>
    </reaction>
</comment>
<dbReference type="PANTHER" id="PTHR43065:SF46">
    <property type="entry name" value="C4-DICARBOXYLATE TRANSPORT SENSOR PROTEIN DCTB"/>
    <property type="match status" value="1"/>
</dbReference>
<accession>A0A931CU01</accession>
<dbReference type="Gene3D" id="3.30.450.20">
    <property type="entry name" value="PAS domain"/>
    <property type="match status" value="3"/>
</dbReference>
<dbReference type="SMART" id="SM00388">
    <property type="entry name" value="HisKA"/>
    <property type="match status" value="1"/>
</dbReference>
<feature type="domain" description="PAC" evidence="14">
    <location>
        <begin position="230"/>
        <end position="282"/>
    </location>
</feature>
<dbReference type="CDD" id="cd00130">
    <property type="entry name" value="PAS"/>
    <property type="match status" value="3"/>
</dbReference>
<reference evidence="15" key="1">
    <citation type="submission" date="2020-07" db="EMBL/GenBank/DDBJ databases">
        <title>Severe corrosion of carbon steel in oil field produced water can be linked to methanogenic archaea containing a special type of NiFe hydrogenase.</title>
        <authorList>
            <person name="Lahme S."/>
            <person name="Mand J."/>
            <person name="Longwell J."/>
            <person name="Smith R."/>
            <person name="Enning D."/>
        </authorList>
    </citation>
    <scope>NUCLEOTIDE SEQUENCE</scope>
    <source>
        <strain evidence="15">MIC098Bin6</strain>
    </source>
</reference>
<dbReference type="InterPro" id="IPR003661">
    <property type="entry name" value="HisK_dim/P_dom"/>
</dbReference>
<dbReference type="InterPro" id="IPR011006">
    <property type="entry name" value="CheY-like_superfamily"/>
</dbReference>
<keyword evidence="5" id="KW-0547">Nucleotide-binding</keyword>
<dbReference type="PRINTS" id="PR00344">
    <property type="entry name" value="BCTRLSENSOR"/>
</dbReference>
<dbReference type="PANTHER" id="PTHR43065">
    <property type="entry name" value="SENSOR HISTIDINE KINASE"/>
    <property type="match status" value="1"/>
</dbReference>
<protein>
    <recommendedName>
        <fullName evidence="2">histidine kinase</fullName>
        <ecNumber evidence="2">2.7.13.3</ecNumber>
    </recommendedName>
</protein>
<keyword evidence="3 9" id="KW-0597">Phosphoprotein</keyword>
<evidence type="ECO:0000256" key="6">
    <source>
        <dbReference type="ARBA" id="ARBA00022777"/>
    </source>
</evidence>
<dbReference type="InterPro" id="IPR004358">
    <property type="entry name" value="Sig_transdc_His_kin-like_C"/>
</dbReference>
<dbReference type="Pfam" id="PF13426">
    <property type="entry name" value="PAS_9"/>
    <property type="match status" value="1"/>
</dbReference>
<dbReference type="Gene3D" id="3.40.50.2300">
    <property type="match status" value="1"/>
</dbReference>
<feature type="domain" description="Response regulatory" evidence="12">
    <location>
        <begin position="668"/>
        <end position="773"/>
    </location>
</feature>
<dbReference type="PROSITE" id="PS50112">
    <property type="entry name" value="PAS"/>
    <property type="match status" value="3"/>
</dbReference>
<name>A0A931CU01_9BACT</name>
<dbReference type="EC" id="2.7.13.3" evidence="2"/>
<dbReference type="SMART" id="SM00091">
    <property type="entry name" value="PAS"/>
    <property type="match status" value="3"/>
</dbReference>
<dbReference type="EMBL" id="JACCQK010000130">
    <property type="protein sequence ID" value="MBG0778870.1"/>
    <property type="molecule type" value="Genomic_DNA"/>
</dbReference>
<dbReference type="InterPro" id="IPR000700">
    <property type="entry name" value="PAS-assoc_C"/>
</dbReference>
<dbReference type="SUPFAM" id="SSF55874">
    <property type="entry name" value="ATPase domain of HSP90 chaperone/DNA topoisomerase II/histidine kinase"/>
    <property type="match status" value="1"/>
</dbReference>
<dbReference type="PROSITE" id="PS50113">
    <property type="entry name" value="PAC"/>
    <property type="match status" value="2"/>
</dbReference>
<dbReference type="SMART" id="SM00448">
    <property type="entry name" value="REC"/>
    <property type="match status" value="1"/>
</dbReference>
<comment type="caution">
    <text evidence="15">The sequence shown here is derived from an EMBL/GenBank/DDBJ whole genome shotgun (WGS) entry which is preliminary data.</text>
</comment>
<dbReference type="NCBIfam" id="TIGR00229">
    <property type="entry name" value="sensory_box"/>
    <property type="match status" value="3"/>
</dbReference>
<feature type="domain" description="PAS" evidence="13">
    <location>
        <begin position="286"/>
        <end position="323"/>
    </location>
</feature>
<gene>
    <name evidence="15" type="ORF">H0S81_02955</name>
</gene>
<dbReference type="Pfam" id="PF00072">
    <property type="entry name" value="Response_reg"/>
    <property type="match status" value="1"/>
</dbReference>
<feature type="modified residue" description="4-aspartylphosphate" evidence="9">
    <location>
        <position position="719"/>
    </location>
</feature>
<dbReference type="InterPro" id="IPR036890">
    <property type="entry name" value="HATPase_C_sf"/>
</dbReference>
<evidence type="ECO:0000256" key="8">
    <source>
        <dbReference type="ARBA" id="ARBA00023012"/>
    </source>
</evidence>
<dbReference type="InterPro" id="IPR000014">
    <property type="entry name" value="PAS"/>
</dbReference>
<keyword evidence="6" id="KW-0418">Kinase</keyword>
<proteinExistence type="predicted"/>
<evidence type="ECO:0000259" key="14">
    <source>
        <dbReference type="PROSITE" id="PS50113"/>
    </source>
</evidence>
<dbReference type="InterPro" id="IPR001789">
    <property type="entry name" value="Sig_transdc_resp-reg_receiver"/>
</dbReference>
<dbReference type="InterPro" id="IPR013655">
    <property type="entry name" value="PAS_fold_3"/>
</dbReference>
<dbReference type="Pfam" id="PF00512">
    <property type="entry name" value="HisKA"/>
    <property type="match status" value="1"/>
</dbReference>
<dbReference type="Pfam" id="PF08447">
    <property type="entry name" value="PAS_3"/>
    <property type="match status" value="2"/>
</dbReference>
<evidence type="ECO:0000256" key="7">
    <source>
        <dbReference type="ARBA" id="ARBA00022840"/>
    </source>
</evidence>
<dbReference type="InterPro" id="IPR005467">
    <property type="entry name" value="His_kinase_dom"/>
</dbReference>
<evidence type="ECO:0000256" key="1">
    <source>
        <dbReference type="ARBA" id="ARBA00000085"/>
    </source>
</evidence>
<evidence type="ECO:0000256" key="5">
    <source>
        <dbReference type="ARBA" id="ARBA00022741"/>
    </source>
</evidence>
<dbReference type="SUPFAM" id="SSF52172">
    <property type="entry name" value="CheY-like"/>
    <property type="match status" value="1"/>
</dbReference>
<evidence type="ECO:0000256" key="3">
    <source>
        <dbReference type="ARBA" id="ARBA00022553"/>
    </source>
</evidence>
<dbReference type="InterPro" id="IPR035965">
    <property type="entry name" value="PAS-like_dom_sf"/>
</dbReference>
<evidence type="ECO:0000259" key="13">
    <source>
        <dbReference type="PROSITE" id="PS50112"/>
    </source>
</evidence>
<evidence type="ECO:0000313" key="15">
    <source>
        <dbReference type="EMBL" id="MBG0778870.1"/>
    </source>
</evidence>
<dbReference type="CDD" id="cd00082">
    <property type="entry name" value="HisKA"/>
    <property type="match status" value="1"/>
</dbReference>
<dbReference type="InterPro" id="IPR001610">
    <property type="entry name" value="PAC"/>
</dbReference>
<dbReference type="PROSITE" id="PS50109">
    <property type="entry name" value="HIS_KIN"/>
    <property type="match status" value="1"/>
</dbReference>
<dbReference type="InterPro" id="IPR003594">
    <property type="entry name" value="HATPase_dom"/>
</dbReference>
<sequence>MKKKQNKPSRFSTPELHTHPIENDWKNSEDGYGYRILFEQTGEALFVAQDGIIIIHNPKSTELFGYLSEEFHAKPFVEFIHEDDRQMVMDYYLQRLKGENPPARYSFRIIHQTGRILWVRINAVMIQWNTRPAVLFFMRDITECRQAEQALKQSKDRLSRVLLCANDGWWEWDLKNDATYYSKRWWEMLGYAKNELPSESDLWRRLMHPDDRFRARRFLNRTLASNLNRYEIELRLRHKDGHFIPVLSKAYIFRDAERNIIRISGINIDLSERKQTEARLHLQILLFNQVQDRIAITDLEGIITYVNDAQAQALGYSREELIGVPITRFDKGLDQGITRREMITKTLAHGRWRSEIFRRTANDQVVILDCRTQIVLDENGNKAALAFISTDITDQKKSEQMKDELQIQLNQAQKMESVGRLAGGVAHDFNNMLGVILGYVDLALMKAGDRHDGNRELEEIQTAAKRSVDLIKQLLTFASKQIIDPKPLNLNPAIEKMLNILRRLIGENIDLIWKPAKFPCPVKIDPTQIDQVLANLCVNARDAIAGVGTISIETGRQSFDEDYCRENSDCTPGEFVLLSVRDNGCGIDQDHLDHLFEPFFTTKEVGKGTGLGLATVYGVVKQNNGFINVYSEPGWGTTFNIYLPLLKADEDVTAEKTGKKPSFGGTETILVVEDEPAILRMIRMMLKQKGYSVISAATPTQALEKMETHADVIDLLLTDVIMPEMNGLDLSRQIIVECPPALKLPIPCFRFQQIAFRVVCFALYRLSSARFNN</sequence>
<dbReference type="SMART" id="SM00387">
    <property type="entry name" value="HATPase_c"/>
    <property type="match status" value="1"/>
</dbReference>
<feature type="region of interest" description="Disordered" evidence="10">
    <location>
        <begin position="1"/>
        <end position="24"/>
    </location>
</feature>
<dbReference type="PROSITE" id="PS50110">
    <property type="entry name" value="RESPONSE_REGULATORY"/>
    <property type="match status" value="1"/>
</dbReference>
<dbReference type="Pfam" id="PF02518">
    <property type="entry name" value="HATPase_c"/>
    <property type="match status" value="1"/>
</dbReference>
<dbReference type="SUPFAM" id="SSF55785">
    <property type="entry name" value="PYP-like sensor domain (PAS domain)"/>
    <property type="match status" value="3"/>
</dbReference>
<evidence type="ECO:0000256" key="9">
    <source>
        <dbReference type="PROSITE-ProRule" id="PRU00169"/>
    </source>
</evidence>
<dbReference type="GO" id="GO:0000155">
    <property type="term" value="F:phosphorelay sensor kinase activity"/>
    <property type="evidence" value="ECO:0007669"/>
    <property type="project" value="InterPro"/>
</dbReference>
<evidence type="ECO:0000256" key="10">
    <source>
        <dbReference type="SAM" id="MobiDB-lite"/>
    </source>
</evidence>
<keyword evidence="7" id="KW-0067">ATP-binding</keyword>